<dbReference type="Proteomes" id="UP000749646">
    <property type="component" value="Unassembled WGS sequence"/>
</dbReference>
<comment type="caution">
    <text evidence="2">The sequence shown here is derived from an EMBL/GenBank/DDBJ whole genome shotgun (WGS) entry which is preliminary data.</text>
</comment>
<feature type="region of interest" description="Disordered" evidence="1">
    <location>
        <begin position="28"/>
        <end position="78"/>
    </location>
</feature>
<reference evidence="2" key="1">
    <citation type="journal article" date="2020" name="Fungal Divers.">
        <title>Resolving the Mortierellaceae phylogeny through synthesis of multi-gene phylogenetics and phylogenomics.</title>
        <authorList>
            <person name="Vandepol N."/>
            <person name="Liber J."/>
            <person name="Desiro A."/>
            <person name="Na H."/>
            <person name="Kennedy M."/>
            <person name="Barry K."/>
            <person name="Grigoriev I.V."/>
            <person name="Miller A.N."/>
            <person name="O'Donnell K."/>
            <person name="Stajich J.E."/>
            <person name="Bonito G."/>
        </authorList>
    </citation>
    <scope>NUCLEOTIDE SEQUENCE</scope>
    <source>
        <strain evidence="2">MES-2147</strain>
    </source>
</reference>
<keyword evidence="3" id="KW-1185">Reference proteome</keyword>
<sequence length="125" mass="13976">MLGWGTVQWRRLPEILSVLSTLLSEHNGTRAEDNAAATDSSAGQKRSTSPELPVPQPLQYSNSSSNSNINWMPKDDGKSKIKDFFTAYRSGNLEAVKWHLANNANVMEPIWQYVRKDVLACSSHE</sequence>
<evidence type="ECO:0000313" key="2">
    <source>
        <dbReference type="EMBL" id="KAF9973181.1"/>
    </source>
</evidence>
<evidence type="ECO:0000313" key="3">
    <source>
        <dbReference type="Proteomes" id="UP000749646"/>
    </source>
</evidence>
<organism evidence="2 3">
    <name type="scientific">Modicella reniformis</name>
    <dbReference type="NCBI Taxonomy" id="1440133"/>
    <lineage>
        <taxon>Eukaryota</taxon>
        <taxon>Fungi</taxon>
        <taxon>Fungi incertae sedis</taxon>
        <taxon>Mucoromycota</taxon>
        <taxon>Mortierellomycotina</taxon>
        <taxon>Mortierellomycetes</taxon>
        <taxon>Mortierellales</taxon>
        <taxon>Mortierellaceae</taxon>
        <taxon>Modicella</taxon>
    </lineage>
</organism>
<gene>
    <name evidence="2" type="ORF">BGZ65_009411</name>
</gene>
<protein>
    <submittedName>
        <fullName evidence="2">Uncharacterized protein</fullName>
    </submittedName>
</protein>
<evidence type="ECO:0000256" key="1">
    <source>
        <dbReference type="SAM" id="MobiDB-lite"/>
    </source>
</evidence>
<proteinExistence type="predicted"/>
<dbReference type="EMBL" id="JAAAHW010004574">
    <property type="protein sequence ID" value="KAF9973181.1"/>
    <property type="molecule type" value="Genomic_DNA"/>
</dbReference>
<dbReference type="AlphaFoldDB" id="A0A9P6M7C8"/>
<feature type="compositionally biased region" description="Polar residues" evidence="1">
    <location>
        <begin position="37"/>
        <end position="50"/>
    </location>
</feature>
<name>A0A9P6M7C8_9FUNG</name>
<accession>A0A9P6M7C8</accession>